<dbReference type="AlphaFoldDB" id="A0A2P2LCK5"/>
<feature type="chain" id="PRO_5015171288" evidence="1">
    <location>
        <begin position="24"/>
        <end position="50"/>
    </location>
</feature>
<accession>A0A2P2LCK5</accession>
<organism evidence="2">
    <name type="scientific">Rhizophora mucronata</name>
    <name type="common">Asiatic mangrove</name>
    <dbReference type="NCBI Taxonomy" id="61149"/>
    <lineage>
        <taxon>Eukaryota</taxon>
        <taxon>Viridiplantae</taxon>
        <taxon>Streptophyta</taxon>
        <taxon>Embryophyta</taxon>
        <taxon>Tracheophyta</taxon>
        <taxon>Spermatophyta</taxon>
        <taxon>Magnoliopsida</taxon>
        <taxon>eudicotyledons</taxon>
        <taxon>Gunneridae</taxon>
        <taxon>Pentapetalae</taxon>
        <taxon>rosids</taxon>
        <taxon>fabids</taxon>
        <taxon>Malpighiales</taxon>
        <taxon>Rhizophoraceae</taxon>
        <taxon>Rhizophora</taxon>
    </lineage>
</organism>
<evidence type="ECO:0000256" key="1">
    <source>
        <dbReference type="SAM" id="SignalP"/>
    </source>
</evidence>
<keyword evidence="1" id="KW-0732">Signal</keyword>
<proteinExistence type="predicted"/>
<dbReference type="EMBL" id="GGEC01035211">
    <property type="protein sequence ID" value="MBX15695.1"/>
    <property type="molecule type" value="Transcribed_RNA"/>
</dbReference>
<evidence type="ECO:0000313" key="2">
    <source>
        <dbReference type="EMBL" id="MBX15695.1"/>
    </source>
</evidence>
<name>A0A2P2LCK5_RHIMU</name>
<reference evidence="2" key="1">
    <citation type="submission" date="2018-02" db="EMBL/GenBank/DDBJ databases">
        <title>Rhizophora mucronata_Transcriptome.</title>
        <authorList>
            <person name="Meera S.P."/>
            <person name="Sreeshan A."/>
            <person name="Augustine A."/>
        </authorList>
    </citation>
    <scope>NUCLEOTIDE SEQUENCE</scope>
    <source>
        <tissue evidence="2">Leaf</tissue>
    </source>
</reference>
<protein>
    <submittedName>
        <fullName evidence="2">Uncharacterized protein</fullName>
    </submittedName>
</protein>
<sequence length="50" mass="5908">MWFHLQFFLSFSISLLMFAACYRQWVQEHDYGSPRYLGNRSSNGRSTVAT</sequence>
<feature type="signal peptide" evidence="1">
    <location>
        <begin position="1"/>
        <end position="23"/>
    </location>
</feature>